<organism evidence="2 3">
    <name type="scientific">Caenorhabditis auriculariae</name>
    <dbReference type="NCBI Taxonomy" id="2777116"/>
    <lineage>
        <taxon>Eukaryota</taxon>
        <taxon>Metazoa</taxon>
        <taxon>Ecdysozoa</taxon>
        <taxon>Nematoda</taxon>
        <taxon>Chromadorea</taxon>
        <taxon>Rhabditida</taxon>
        <taxon>Rhabditina</taxon>
        <taxon>Rhabditomorpha</taxon>
        <taxon>Rhabditoidea</taxon>
        <taxon>Rhabditidae</taxon>
        <taxon>Peloderinae</taxon>
        <taxon>Caenorhabditis</taxon>
    </lineage>
</organism>
<evidence type="ECO:0000313" key="2">
    <source>
        <dbReference type="EMBL" id="CAD6189953.1"/>
    </source>
</evidence>
<dbReference type="OrthoDB" id="5773246at2759"/>
<sequence>MNGMMLASMVVLSLLVVIAQSMPNLPQASQACSVEAHLQMPCICCKKDCWYSVAAAATHELGHMPGEAGEREAMATLKLIRACMIADCAPICSQSPL</sequence>
<keyword evidence="1" id="KW-0732">Signal</keyword>
<proteinExistence type="predicted"/>
<dbReference type="AlphaFoldDB" id="A0A8S1H435"/>
<accession>A0A8S1H435</accession>
<protein>
    <submittedName>
        <fullName evidence="2">Uncharacterized protein</fullName>
    </submittedName>
</protein>
<dbReference type="Proteomes" id="UP000835052">
    <property type="component" value="Unassembled WGS sequence"/>
</dbReference>
<dbReference type="EMBL" id="CAJGYM010000013">
    <property type="protein sequence ID" value="CAD6189953.1"/>
    <property type="molecule type" value="Genomic_DNA"/>
</dbReference>
<keyword evidence="3" id="KW-1185">Reference proteome</keyword>
<evidence type="ECO:0000256" key="1">
    <source>
        <dbReference type="SAM" id="SignalP"/>
    </source>
</evidence>
<feature type="chain" id="PRO_5035795849" evidence="1">
    <location>
        <begin position="22"/>
        <end position="97"/>
    </location>
</feature>
<feature type="signal peptide" evidence="1">
    <location>
        <begin position="1"/>
        <end position="21"/>
    </location>
</feature>
<evidence type="ECO:0000313" key="3">
    <source>
        <dbReference type="Proteomes" id="UP000835052"/>
    </source>
</evidence>
<comment type="caution">
    <text evidence="2">The sequence shown here is derived from an EMBL/GenBank/DDBJ whole genome shotgun (WGS) entry which is preliminary data.</text>
</comment>
<reference evidence="2" key="1">
    <citation type="submission" date="2020-10" db="EMBL/GenBank/DDBJ databases">
        <authorList>
            <person name="Kikuchi T."/>
        </authorList>
    </citation>
    <scope>NUCLEOTIDE SEQUENCE</scope>
    <source>
        <strain evidence="2">NKZ352</strain>
    </source>
</reference>
<gene>
    <name evidence="2" type="ORF">CAUJ_LOCUS5872</name>
</gene>
<name>A0A8S1H435_9PELO</name>